<dbReference type="AlphaFoldDB" id="A0A024K016"/>
<reference evidence="2" key="1">
    <citation type="journal article" date="2014" name="Genome Announc.">
        <title>Draft Genome Sequence of Mycobacterium triplex DSM 44626.</title>
        <authorList>
            <person name="Sassi M."/>
            <person name="Croce O."/>
            <person name="Robert C."/>
            <person name="Raoult D."/>
            <person name="Drancourt M."/>
        </authorList>
    </citation>
    <scope>NUCLEOTIDE SEQUENCE [LARGE SCALE GENOMIC DNA]</scope>
    <source>
        <strain evidence="2">DSM 44626</strain>
    </source>
</reference>
<dbReference type="CDD" id="cd10035">
    <property type="entry name" value="UDG_like"/>
    <property type="match status" value="1"/>
</dbReference>
<proteinExistence type="predicted"/>
<evidence type="ECO:0000313" key="2">
    <source>
        <dbReference type="EMBL" id="CDO89410.1"/>
    </source>
</evidence>
<dbReference type="HOGENOM" id="CLU_094930_0_0_11"/>
<sequence length="256" mass="27282">MVGMAEYGRNADPEVLAAKHLRIRELHVAPLNELADTIADVRGLPRSYIPYVDPDCGGVHARALVMLDNPSTNAEAGTGSGLLSLDNNDRTARNLRQAFQRHDIAWKDVVPWNAVPFPVAGKNGGPTAAERQQGAPWIKEFVSRCPNLEIVLLLGRAAEDGWKRAGVATAFTLVPGPVPHCSPRGLTTANARQRFDDAIAYLANVLKKARKANQHFSGGLASAPEGEVHPRPGPAGALNSEGVLPAKATVVPGSRH</sequence>
<feature type="region of interest" description="Disordered" evidence="1">
    <location>
        <begin position="217"/>
        <end position="240"/>
    </location>
</feature>
<dbReference type="STRING" id="47839.BN973_03786"/>
<accession>A0A024K016</accession>
<reference evidence="2" key="2">
    <citation type="submission" date="2014-04" db="EMBL/GenBank/DDBJ databases">
        <authorList>
            <person name="Xu Y.W."/>
            <person name="Yang Q."/>
        </authorList>
    </citation>
    <scope>NUCLEOTIDE SEQUENCE</scope>
    <source>
        <strain evidence="2">DSM 44626</strain>
    </source>
</reference>
<protein>
    <submittedName>
        <fullName evidence="2">Uracil DNA glycosylase superfamily protein</fullName>
    </submittedName>
</protein>
<dbReference type="Proteomes" id="UP000028880">
    <property type="component" value="Unassembled WGS sequence"/>
</dbReference>
<dbReference type="EMBL" id="HG964446">
    <property type="protein sequence ID" value="CDO89410.1"/>
    <property type="molecule type" value="Genomic_DNA"/>
</dbReference>
<evidence type="ECO:0000256" key="1">
    <source>
        <dbReference type="SAM" id="MobiDB-lite"/>
    </source>
</evidence>
<organism evidence="2">
    <name type="scientific">Mycobacterium triplex</name>
    <dbReference type="NCBI Taxonomy" id="47839"/>
    <lineage>
        <taxon>Bacteria</taxon>
        <taxon>Bacillati</taxon>
        <taxon>Actinomycetota</taxon>
        <taxon>Actinomycetes</taxon>
        <taxon>Mycobacteriales</taxon>
        <taxon>Mycobacteriaceae</taxon>
        <taxon>Mycobacterium</taxon>
        <taxon>Mycobacterium simiae complex</taxon>
    </lineage>
</organism>
<gene>
    <name evidence="2" type="ORF">BN973_03786</name>
</gene>
<name>A0A024K016_9MYCO</name>
<dbReference type="SUPFAM" id="SSF52141">
    <property type="entry name" value="Uracil-DNA glycosylase-like"/>
    <property type="match status" value="1"/>
</dbReference>
<dbReference type="Gene3D" id="3.40.470.10">
    <property type="entry name" value="Uracil-DNA glycosylase-like domain"/>
    <property type="match status" value="1"/>
</dbReference>
<dbReference type="InterPro" id="IPR036895">
    <property type="entry name" value="Uracil-DNA_glycosylase-like_sf"/>
</dbReference>